<accession>A0A1L7D272</accession>
<dbReference type="InterPro" id="IPR000600">
    <property type="entry name" value="ROK"/>
</dbReference>
<dbReference type="PANTHER" id="PTHR18964:SF149">
    <property type="entry name" value="BIFUNCTIONAL UDP-N-ACETYLGLUCOSAMINE 2-EPIMERASE_N-ACETYLMANNOSAMINE KINASE"/>
    <property type="match status" value="1"/>
</dbReference>
<evidence type="ECO:0000313" key="3">
    <source>
        <dbReference type="Proteomes" id="UP000185491"/>
    </source>
</evidence>
<sequence length="314" mass="32119">MAYTLAFDIGGTKIAYGAVSDKYPEEVVCTGTIAAQPEGSTLAAEFDRSVGLALAAAREAGIEPHRVGIGAPGIVREGAILRSGPTAPGWQGTVLADLVGKHTDAPIASGNDVRIWAYGEHHFGIGRKLAGRVFYISLGTGVGGAIVEDGQLMGGSTGSAGEFSELLVADLRGHADRAESVCSGTGLARYYNVLAADPDFTGIIAWDRPAKEGDLDLYAIMERYHAGEELARNVVDGNLRGLGRALAGLAFGFDLDAVVIGGGVAGIGDPVFAAVREAFSAGAVDTHKDIPIVPSALGGMAPLVGAAAYARDKA</sequence>
<dbReference type="PANTHER" id="PTHR18964">
    <property type="entry name" value="ROK (REPRESSOR, ORF, KINASE) FAMILY"/>
    <property type="match status" value="1"/>
</dbReference>
<organism evidence="2 3">
    <name type="scientific">Corynebacterium phocae</name>
    <dbReference type="NCBI Taxonomy" id="161895"/>
    <lineage>
        <taxon>Bacteria</taxon>
        <taxon>Bacillati</taxon>
        <taxon>Actinomycetota</taxon>
        <taxon>Actinomycetes</taxon>
        <taxon>Mycobacteriales</taxon>
        <taxon>Corynebacteriaceae</taxon>
        <taxon>Corynebacterium</taxon>
    </lineage>
</organism>
<reference evidence="2 3" key="1">
    <citation type="submission" date="2014-08" db="EMBL/GenBank/DDBJ databases">
        <title>Complete genome sequence of Corynebacterium phocae M408/89/1(T)(=DSM 44612(T)), isolated from the common seal (Phoca vitulina).</title>
        <authorList>
            <person name="Ruckert C."/>
            <person name="Albersmeier A."/>
            <person name="Winkler A."/>
            <person name="Kalinowski J."/>
        </authorList>
    </citation>
    <scope>NUCLEOTIDE SEQUENCE [LARGE SCALE GENOMIC DNA]</scope>
    <source>
        <strain evidence="2 3">M408/89/1</strain>
    </source>
</reference>
<gene>
    <name evidence="2" type="ORF">CPHO_04325</name>
</gene>
<dbReference type="RefSeq" id="WP_075733524.1">
    <property type="nucleotide sequence ID" value="NZ_CP009249.1"/>
</dbReference>
<dbReference type="AlphaFoldDB" id="A0A1L7D272"/>
<evidence type="ECO:0000313" key="2">
    <source>
        <dbReference type="EMBL" id="APT92245.1"/>
    </source>
</evidence>
<dbReference type="OrthoDB" id="8772678at2"/>
<evidence type="ECO:0008006" key="4">
    <source>
        <dbReference type="Google" id="ProtNLM"/>
    </source>
</evidence>
<name>A0A1L7D272_9CORY</name>
<dbReference type="EMBL" id="CP009249">
    <property type="protein sequence ID" value="APT92245.1"/>
    <property type="molecule type" value="Genomic_DNA"/>
</dbReference>
<dbReference type="KEGG" id="cpho:CPHO_04325"/>
<dbReference type="STRING" id="161895.CPHO_04325"/>
<proteinExistence type="inferred from homology"/>
<dbReference type="InterPro" id="IPR043129">
    <property type="entry name" value="ATPase_NBD"/>
</dbReference>
<dbReference type="Pfam" id="PF00480">
    <property type="entry name" value="ROK"/>
    <property type="match status" value="1"/>
</dbReference>
<comment type="similarity">
    <text evidence="1">Belongs to the ROK (NagC/XylR) family.</text>
</comment>
<keyword evidence="3" id="KW-1185">Reference proteome</keyword>
<protein>
    <recommendedName>
        <fullName evidence="4">Glucokinase</fullName>
    </recommendedName>
</protein>
<dbReference type="SUPFAM" id="SSF53067">
    <property type="entry name" value="Actin-like ATPase domain"/>
    <property type="match status" value="1"/>
</dbReference>
<evidence type="ECO:0000256" key="1">
    <source>
        <dbReference type="ARBA" id="ARBA00006479"/>
    </source>
</evidence>
<dbReference type="Gene3D" id="3.30.420.40">
    <property type="match status" value="2"/>
</dbReference>
<dbReference type="Proteomes" id="UP000185491">
    <property type="component" value="Chromosome"/>
</dbReference>